<dbReference type="PANTHER" id="PTHR10663">
    <property type="entry name" value="GUANYL-NUCLEOTIDE EXCHANGE FACTOR"/>
    <property type="match status" value="1"/>
</dbReference>
<feature type="compositionally biased region" description="Basic and acidic residues" evidence="1">
    <location>
        <begin position="637"/>
        <end position="650"/>
    </location>
</feature>
<dbReference type="InterPro" id="IPR056604">
    <property type="entry name" value="GBF1-like_TPR"/>
</dbReference>
<proteinExistence type="predicted"/>
<dbReference type="AlphaFoldDB" id="A0A914MQ32"/>
<organism evidence="3 4">
    <name type="scientific">Meloidogyne incognita</name>
    <name type="common">Southern root-knot nematode worm</name>
    <name type="synonym">Oxyuris incognita</name>
    <dbReference type="NCBI Taxonomy" id="6306"/>
    <lineage>
        <taxon>Eukaryota</taxon>
        <taxon>Metazoa</taxon>
        <taxon>Ecdysozoa</taxon>
        <taxon>Nematoda</taxon>
        <taxon>Chromadorea</taxon>
        <taxon>Rhabditida</taxon>
        <taxon>Tylenchina</taxon>
        <taxon>Tylenchomorpha</taxon>
        <taxon>Tylenchoidea</taxon>
        <taxon>Meloidogynidae</taxon>
        <taxon>Meloidogyninae</taxon>
        <taxon>Meloidogyne</taxon>
        <taxon>Meloidogyne incognita group</taxon>
    </lineage>
</organism>
<evidence type="ECO:0000259" key="2">
    <source>
        <dbReference type="Pfam" id="PF23325"/>
    </source>
</evidence>
<dbReference type="Pfam" id="PF23325">
    <property type="entry name" value="TPR_28"/>
    <property type="match status" value="1"/>
</dbReference>
<dbReference type="Proteomes" id="UP000887563">
    <property type="component" value="Unplaced"/>
</dbReference>
<evidence type="ECO:0000256" key="1">
    <source>
        <dbReference type="SAM" id="MobiDB-lite"/>
    </source>
</evidence>
<evidence type="ECO:0000313" key="4">
    <source>
        <dbReference type="WBParaSite" id="Minc3s01908g27114"/>
    </source>
</evidence>
<feature type="compositionally biased region" description="Polar residues" evidence="1">
    <location>
        <begin position="610"/>
        <end position="634"/>
    </location>
</feature>
<keyword evidence="3" id="KW-1185">Reference proteome</keyword>
<feature type="domain" description="GBF1-like tetratricopeptide repeats" evidence="2">
    <location>
        <begin position="718"/>
        <end position="875"/>
    </location>
</feature>
<reference evidence="4" key="1">
    <citation type="submission" date="2022-11" db="UniProtKB">
        <authorList>
            <consortium name="WormBaseParasite"/>
        </authorList>
    </citation>
    <scope>IDENTIFICATION</scope>
</reference>
<feature type="region of interest" description="Disordered" evidence="1">
    <location>
        <begin position="610"/>
        <end position="663"/>
    </location>
</feature>
<feature type="region of interest" description="Disordered" evidence="1">
    <location>
        <begin position="511"/>
        <end position="536"/>
    </location>
</feature>
<dbReference type="PANTHER" id="PTHR10663:SF388">
    <property type="entry name" value="GOLGI-SPECIFIC BREFELDIN A-RESISTANCE GUANINE NUCLEOTIDE EXCHANGE FACTOR 1"/>
    <property type="match status" value="1"/>
</dbReference>
<sequence length="901" mass="100277">MSSATSPLSPPPRATSAPISTLNLNSFSDSTSESLSINFARNKKAQMAARALFELVHNYGDNLREGWKNVLDCLIYLLRANLLPPKLLELEDFVDIRGIVTIKEKFKRPQILPKKEESGLFSWLGLSVSSISSEADLNKKQINEEEQQLCNSAISLISECHPEQLITDSRYLTTSAFTELINNIIHCSFAIAPIQSKTQQIDLNNEQIVQNYESQGSQSQDDDSIVDLSSAAAALLPEEQRILEKQIPENNKISPLNSPSKSPPPPPLPLQLLSQSSLSINEDKKFGEEQQPIIQQQQNLIYQYSLIKLTLDEEEALIFLLELMINIVLENRDRLAQVWPLVRDHLQWLLSPDFAQNKQITERSIIALIRIANRNLFRLGHPQQNVKTPPPPPLPSAPRTALTKSVVIVVEDEQTQQENASSQTIQHKTNCCADDVLQFMGRKILELRPSDLLLFSQQISNGLQQLLRANAANVHSAEHWAMFFSILEAVGAAAYQDDDFDLVDIIHPVSSSPPAPLTSPQQPSQQPPPSDKSLSFASGSSLYKRGTIVLAPNLSRHDSAAFLKVVETLGFLGRDAVHITPENFGLFIHCLRMMVEASMDGGKYSTPIQSLTITSPTSPNKQTGNSSSNTSSKQFHVPHENSQKQRKTNEDASGDLTESEEKMSDQEKLANCYVDASLQLLNICAQLQARAANIYKDWSETNENIKIDEAATKTTELWSKYWRPLMQAIARMACDCRRLIRKQALEALGTAFRVPALGELMIPADWEDCFAEVLFPLLSRLLTGSPPISPMDPIGMEEARIRAIQLACKVLLGNLTKITSLKSFPDLFLRLFDLMDQFLEENACSDLLAEVIQESLKNCLLVCENFGVFQDPIEGLKAEISGRLEALTVKHSNSANSKVAL</sequence>
<protein>
    <recommendedName>
        <fullName evidence="2">GBF1-like tetratricopeptide repeats domain-containing protein</fullName>
    </recommendedName>
</protein>
<name>A0A914MQ32_MELIC</name>
<evidence type="ECO:0000313" key="3">
    <source>
        <dbReference type="Proteomes" id="UP000887563"/>
    </source>
</evidence>
<accession>A0A914MQ32</accession>
<dbReference type="WBParaSite" id="Minc3s01908g27114">
    <property type="protein sequence ID" value="Minc3s01908g27114"/>
    <property type="gene ID" value="Minc3s01908g27114"/>
</dbReference>